<evidence type="ECO:0000256" key="3">
    <source>
        <dbReference type="ARBA" id="ARBA00022547"/>
    </source>
</evidence>
<sequence>MGVITKTVRAGLLATVCGVSLLAVSAPGAYATGMPQLDFANPLVTGQVMWGAIIFFVFYLVLSKAMLPGVARVLHDRSQRITGDLEVARSAKQDADKAVAELQQARKDAMAEAQAHLQKVLDEEHRAADQQMQEINARLASEIADAEKNVAAEKARALSALKEIAADTTQALVQRLTGVVPDAQLVARNVESASAHRSII</sequence>
<evidence type="ECO:0000256" key="4">
    <source>
        <dbReference type="ARBA" id="ARBA00022692"/>
    </source>
</evidence>
<keyword evidence="7 13" id="KW-0406">Ion transport</keyword>
<dbReference type="GO" id="GO:0046933">
    <property type="term" value="F:proton-transporting ATP synthase activity, rotational mechanism"/>
    <property type="evidence" value="ECO:0007669"/>
    <property type="project" value="UniProtKB-UniRule"/>
</dbReference>
<proteinExistence type="inferred from homology"/>
<comment type="subunit">
    <text evidence="13">F-type ATPases have 2 components, F(1) - the catalytic core - and F(0) - the membrane proton channel. F(1) has five subunits: alpha(3), beta(3), gamma(1), delta(1), epsilon(1). F(0) has three main subunits: a(1), b(2) and c(10-14). The alpha and beta chains form an alternating ring which encloses part of the gamma chain. F(1) is attached to F(0) by a central stalk formed by the gamma and epsilon chains, while a peripheral stalk is formed by the delta and b chains.</text>
</comment>
<dbReference type="eggNOG" id="COG0711">
    <property type="taxonomic scope" value="Bacteria"/>
</dbReference>
<accession>A0A252BTW8</accession>
<keyword evidence="3 13" id="KW-0138">CF(0)</keyword>
<dbReference type="EMBL" id="JOPJ01000017">
    <property type="protein sequence ID" value="OUJ12241.1"/>
    <property type="molecule type" value="Genomic_DNA"/>
</dbReference>
<dbReference type="PANTHER" id="PTHR33445">
    <property type="entry name" value="ATP SYNTHASE SUBUNIT B', CHLOROPLASTIC"/>
    <property type="match status" value="1"/>
</dbReference>
<dbReference type="InterPro" id="IPR050059">
    <property type="entry name" value="ATP_synthase_B_chain"/>
</dbReference>
<keyword evidence="15" id="KW-0175">Coiled coil</keyword>
<evidence type="ECO:0000313" key="17">
    <source>
        <dbReference type="EMBL" id="OUJ12241.1"/>
    </source>
</evidence>
<comment type="subcellular location">
    <subcellularLocation>
        <location evidence="13">Cell membrane</location>
        <topology evidence="13">Single-pass membrane protein</topology>
    </subcellularLocation>
    <subcellularLocation>
        <location evidence="12">Endomembrane system</location>
        <topology evidence="12">Single-pass membrane protein</topology>
    </subcellularLocation>
</comment>
<name>A0A252BTW8_9PROT</name>
<evidence type="ECO:0000313" key="18">
    <source>
        <dbReference type="Proteomes" id="UP000194931"/>
    </source>
</evidence>
<keyword evidence="16" id="KW-0732">Signal</keyword>
<dbReference type="GO" id="GO:0005886">
    <property type="term" value="C:plasma membrane"/>
    <property type="evidence" value="ECO:0007669"/>
    <property type="project" value="UniProtKB-SubCell"/>
</dbReference>
<dbReference type="OrthoDB" id="7271837at2"/>
<evidence type="ECO:0000256" key="8">
    <source>
        <dbReference type="ARBA" id="ARBA00023136"/>
    </source>
</evidence>
<gene>
    <name evidence="13" type="primary">atpF</name>
    <name evidence="17" type="ORF">HK26_03460</name>
</gene>
<evidence type="ECO:0000256" key="6">
    <source>
        <dbReference type="ARBA" id="ARBA00022989"/>
    </source>
</evidence>
<organism evidence="17 18">
    <name type="scientific">Acetobacter okinawensis</name>
    <dbReference type="NCBI Taxonomy" id="1076594"/>
    <lineage>
        <taxon>Bacteria</taxon>
        <taxon>Pseudomonadati</taxon>
        <taxon>Pseudomonadota</taxon>
        <taxon>Alphaproteobacteria</taxon>
        <taxon>Acetobacterales</taxon>
        <taxon>Acetobacteraceae</taxon>
        <taxon>Acetobacter</taxon>
    </lineage>
</organism>
<evidence type="ECO:0000256" key="2">
    <source>
        <dbReference type="ARBA" id="ARBA00022448"/>
    </source>
</evidence>
<dbReference type="RefSeq" id="WP_086639466.1">
    <property type="nucleotide sequence ID" value="NZ_JAERKT010000032.1"/>
</dbReference>
<evidence type="ECO:0000256" key="16">
    <source>
        <dbReference type="SAM" id="SignalP"/>
    </source>
</evidence>
<comment type="function">
    <text evidence="11">Component of the F(0) channel, it forms part of the peripheral stalk, linking F(1) to F(0). The b'-subunit is a diverged and duplicated form of b found in plants and photosynthetic bacteria.</text>
</comment>
<evidence type="ECO:0000256" key="11">
    <source>
        <dbReference type="ARBA" id="ARBA00025614"/>
    </source>
</evidence>
<keyword evidence="13" id="KW-1003">Cell membrane</keyword>
<keyword evidence="18" id="KW-1185">Reference proteome</keyword>
<evidence type="ECO:0000256" key="10">
    <source>
        <dbReference type="ARBA" id="ARBA00025198"/>
    </source>
</evidence>
<feature type="coiled-coil region" evidence="15">
    <location>
        <begin position="85"/>
        <end position="163"/>
    </location>
</feature>
<keyword evidence="6 13" id="KW-1133">Transmembrane helix</keyword>
<protein>
    <recommendedName>
        <fullName evidence="13">ATP synthase subunit b</fullName>
    </recommendedName>
    <alternativeName>
        <fullName evidence="13">ATP synthase F(0) sector subunit b</fullName>
    </alternativeName>
    <alternativeName>
        <fullName evidence="13">ATPase subunit I</fullName>
    </alternativeName>
    <alternativeName>
        <fullName evidence="13">F-type ATPase subunit b</fullName>
        <shortName evidence="13">F-ATPase subunit b</shortName>
    </alternativeName>
</protein>
<feature type="signal peptide" evidence="16">
    <location>
        <begin position="1"/>
        <end position="31"/>
    </location>
</feature>
<feature type="transmembrane region" description="Helical" evidence="13">
    <location>
        <begin position="47"/>
        <end position="67"/>
    </location>
</feature>
<evidence type="ECO:0000256" key="15">
    <source>
        <dbReference type="SAM" id="Coils"/>
    </source>
</evidence>
<evidence type="ECO:0000256" key="13">
    <source>
        <dbReference type="HAMAP-Rule" id="MF_01398"/>
    </source>
</evidence>
<comment type="caution">
    <text evidence="17">The sequence shown here is derived from an EMBL/GenBank/DDBJ whole genome shotgun (WGS) entry which is preliminary data.</text>
</comment>
<dbReference type="STRING" id="1236501.GCA_000613865_00522"/>
<dbReference type="GO" id="GO:0045259">
    <property type="term" value="C:proton-transporting ATP synthase complex"/>
    <property type="evidence" value="ECO:0007669"/>
    <property type="project" value="UniProtKB-KW"/>
</dbReference>
<dbReference type="Pfam" id="PF00430">
    <property type="entry name" value="ATP-synt_B"/>
    <property type="match status" value="1"/>
</dbReference>
<evidence type="ECO:0000256" key="1">
    <source>
        <dbReference type="ARBA" id="ARBA00005513"/>
    </source>
</evidence>
<keyword evidence="8 13" id="KW-0472">Membrane</keyword>
<comment type="function">
    <text evidence="10 13">F(1)F(0) ATP synthase produces ATP from ADP in the presence of a proton or sodium gradient. F-type ATPases consist of two structural domains, F(1) containing the extramembraneous catalytic core and F(0) containing the membrane proton channel, linked together by a central stalk and a peripheral stalk. During catalysis, ATP synthesis in the catalytic domain of F(1) is coupled via a rotary mechanism of the central stalk subunits to proton translocation.</text>
</comment>
<dbReference type="AlphaFoldDB" id="A0A252BTW8"/>
<evidence type="ECO:0000256" key="12">
    <source>
        <dbReference type="ARBA" id="ARBA00037847"/>
    </source>
</evidence>
<dbReference type="InterPro" id="IPR002146">
    <property type="entry name" value="ATP_synth_b/b'su_bac/chlpt"/>
</dbReference>
<dbReference type="HAMAP" id="MF_01398">
    <property type="entry name" value="ATP_synth_b_bprime"/>
    <property type="match status" value="1"/>
</dbReference>
<dbReference type="PANTHER" id="PTHR33445:SF1">
    <property type="entry name" value="ATP SYNTHASE SUBUNIT B"/>
    <property type="match status" value="1"/>
</dbReference>
<dbReference type="CDD" id="cd06503">
    <property type="entry name" value="ATP-synt_Fo_b"/>
    <property type="match status" value="1"/>
</dbReference>
<keyword evidence="2 13" id="KW-0813">Transport</keyword>
<evidence type="ECO:0000256" key="14">
    <source>
        <dbReference type="RuleBase" id="RU003848"/>
    </source>
</evidence>
<reference evidence="18" key="1">
    <citation type="submission" date="2014-06" db="EMBL/GenBank/DDBJ databases">
        <authorList>
            <person name="Winans N.J."/>
            <person name="Newell P.D."/>
            <person name="Douglas A.E."/>
        </authorList>
    </citation>
    <scope>NUCLEOTIDE SEQUENCE [LARGE SCALE GENOMIC DNA]</scope>
</reference>
<dbReference type="GO" id="GO:0046961">
    <property type="term" value="F:proton-transporting ATPase activity, rotational mechanism"/>
    <property type="evidence" value="ECO:0007669"/>
    <property type="project" value="TreeGrafter"/>
</dbReference>
<keyword evidence="5 13" id="KW-0375">Hydrogen ion transport</keyword>
<evidence type="ECO:0000256" key="5">
    <source>
        <dbReference type="ARBA" id="ARBA00022781"/>
    </source>
</evidence>
<dbReference type="Proteomes" id="UP000194931">
    <property type="component" value="Unassembled WGS sequence"/>
</dbReference>
<keyword evidence="4 13" id="KW-0812">Transmembrane</keyword>
<keyword evidence="9 13" id="KW-0066">ATP synthesis</keyword>
<comment type="similarity">
    <text evidence="1 13 14">Belongs to the ATPase B chain family.</text>
</comment>
<evidence type="ECO:0000256" key="9">
    <source>
        <dbReference type="ARBA" id="ARBA00023310"/>
    </source>
</evidence>
<feature type="chain" id="PRO_5013033027" description="ATP synthase subunit b" evidence="16">
    <location>
        <begin position="32"/>
        <end position="200"/>
    </location>
</feature>
<dbReference type="GO" id="GO:0012505">
    <property type="term" value="C:endomembrane system"/>
    <property type="evidence" value="ECO:0007669"/>
    <property type="project" value="UniProtKB-SubCell"/>
</dbReference>
<evidence type="ECO:0000256" key="7">
    <source>
        <dbReference type="ARBA" id="ARBA00023065"/>
    </source>
</evidence>